<dbReference type="PROSITE" id="PS00676">
    <property type="entry name" value="SIGMA54_INTERACT_2"/>
    <property type="match status" value="1"/>
</dbReference>
<evidence type="ECO:0000259" key="5">
    <source>
        <dbReference type="PROSITE" id="PS50045"/>
    </source>
</evidence>
<organism evidence="6">
    <name type="scientific">bioreactor metagenome</name>
    <dbReference type="NCBI Taxonomy" id="1076179"/>
    <lineage>
        <taxon>unclassified sequences</taxon>
        <taxon>metagenomes</taxon>
        <taxon>ecological metagenomes</taxon>
    </lineage>
</organism>
<dbReference type="Pfam" id="PF25601">
    <property type="entry name" value="AAA_lid_14"/>
    <property type="match status" value="1"/>
</dbReference>
<evidence type="ECO:0000256" key="1">
    <source>
        <dbReference type="ARBA" id="ARBA00022741"/>
    </source>
</evidence>
<dbReference type="InterPro" id="IPR027417">
    <property type="entry name" value="P-loop_NTPase"/>
</dbReference>
<dbReference type="InterPro" id="IPR009057">
    <property type="entry name" value="Homeodomain-like_sf"/>
</dbReference>
<dbReference type="GO" id="GO:0006355">
    <property type="term" value="P:regulation of DNA-templated transcription"/>
    <property type="evidence" value="ECO:0007669"/>
    <property type="project" value="InterPro"/>
</dbReference>
<dbReference type="PANTHER" id="PTHR32071:SF57">
    <property type="entry name" value="C4-DICARBOXYLATE TRANSPORT TRANSCRIPTIONAL REGULATORY PROTEIN DCTD"/>
    <property type="match status" value="1"/>
</dbReference>
<dbReference type="Pfam" id="PF18024">
    <property type="entry name" value="HTH_50"/>
    <property type="match status" value="1"/>
</dbReference>
<dbReference type="CDD" id="cd00009">
    <property type="entry name" value="AAA"/>
    <property type="match status" value="1"/>
</dbReference>
<gene>
    <name evidence="6" type="primary">hyfR_3</name>
    <name evidence="6" type="ORF">SDC9_139742</name>
</gene>
<sequence length="299" mass="33841">MKNLATTVAKINSTVLIRGESGTGKELFAKAIHNLSSRRDNPFVAINCAALPENLIESELFGYEKGSFTGALSNGKEGLFKQAHEGSIFLDEIGELSLPLQAKLLRVLQEGIIRKVGSNKEEKINIRVIAATNKNLEEMIKIKSFREDLYYRLNVIPLYIPPLRDRVEDIPILVMHFIEKLNFMLSKDIKGAEMEFINKLLEYPWQGNIRELQNVMERAMILCEGDSLTIENLIFDLGSSTSEEIQEVHKNEYLKVTMERVEAIEIKKVLNSHKSIRSAAKALGISHTALINKINKYKL</sequence>
<dbReference type="InterPro" id="IPR002078">
    <property type="entry name" value="Sigma_54_int"/>
</dbReference>
<dbReference type="InterPro" id="IPR025943">
    <property type="entry name" value="Sigma_54_int_dom_ATP-bd_2"/>
</dbReference>
<keyword evidence="2" id="KW-0058">Aromatic hydrocarbons catabolism</keyword>
<evidence type="ECO:0000256" key="4">
    <source>
        <dbReference type="ARBA" id="ARBA00029500"/>
    </source>
</evidence>
<reference evidence="6" key="1">
    <citation type="submission" date="2019-08" db="EMBL/GenBank/DDBJ databases">
        <authorList>
            <person name="Kucharzyk K."/>
            <person name="Murdoch R.W."/>
            <person name="Higgins S."/>
            <person name="Loffler F."/>
        </authorList>
    </citation>
    <scope>NUCLEOTIDE SEQUENCE</scope>
</reference>
<dbReference type="SUPFAM" id="SSF46689">
    <property type="entry name" value="Homeodomain-like"/>
    <property type="match status" value="1"/>
</dbReference>
<dbReference type="PROSITE" id="PS50045">
    <property type="entry name" value="SIGMA54_INTERACT_4"/>
    <property type="match status" value="1"/>
</dbReference>
<name>A0A645DTC2_9ZZZZ</name>
<accession>A0A645DTC2</accession>
<dbReference type="EMBL" id="VSSQ01039527">
    <property type="protein sequence ID" value="MPM92607.1"/>
    <property type="molecule type" value="Genomic_DNA"/>
</dbReference>
<feature type="domain" description="Sigma-54 factor interaction" evidence="5">
    <location>
        <begin position="1"/>
        <end position="221"/>
    </location>
</feature>
<dbReference type="InterPro" id="IPR025662">
    <property type="entry name" value="Sigma_54_int_dom_ATP-bd_1"/>
</dbReference>
<evidence type="ECO:0000313" key="6">
    <source>
        <dbReference type="EMBL" id="MPM92607.1"/>
    </source>
</evidence>
<dbReference type="SMART" id="SM00382">
    <property type="entry name" value="AAA"/>
    <property type="match status" value="1"/>
</dbReference>
<dbReference type="Gene3D" id="3.40.50.300">
    <property type="entry name" value="P-loop containing nucleotide triphosphate hydrolases"/>
    <property type="match status" value="1"/>
</dbReference>
<protein>
    <recommendedName>
        <fullName evidence="4">HTH-type transcriptional regulatory protein TyrR</fullName>
    </recommendedName>
</protein>
<dbReference type="PROSITE" id="PS00675">
    <property type="entry name" value="SIGMA54_INTERACT_1"/>
    <property type="match status" value="1"/>
</dbReference>
<dbReference type="Gene3D" id="1.10.8.60">
    <property type="match status" value="1"/>
</dbReference>
<dbReference type="FunFam" id="3.40.50.300:FF:000006">
    <property type="entry name" value="DNA-binding transcriptional regulator NtrC"/>
    <property type="match status" value="1"/>
</dbReference>
<comment type="caution">
    <text evidence="6">The sequence shown here is derived from an EMBL/GenBank/DDBJ whole genome shotgun (WGS) entry which is preliminary data.</text>
</comment>
<dbReference type="InterPro" id="IPR058031">
    <property type="entry name" value="AAA_lid_NorR"/>
</dbReference>
<dbReference type="InterPro" id="IPR003593">
    <property type="entry name" value="AAA+_ATPase"/>
</dbReference>
<keyword evidence="1" id="KW-0547">Nucleotide-binding</keyword>
<dbReference type="GO" id="GO:0005524">
    <property type="term" value="F:ATP binding"/>
    <property type="evidence" value="ECO:0007669"/>
    <property type="project" value="UniProtKB-KW"/>
</dbReference>
<keyword evidence="6" id="KW-0238">DNA-binding</keyword>
<keyword evidence="3" id="KW-0067">ATP-binding</keyword>
<dbReference type="Gene3D" id="1.10.10.60">
    <property type="entry name" value="Homeodomain-like"/>
    <property type="match status" value="1"/>
</dbReference>
<proteinExistence type="predicted"/>
<dbReference type="SUPFAM" id="SSF52540">
    <property type="entry name" value="P-loop containing nucleoside triphosphate hydrolases"/>
    <property type="match status" value="1"/>
</dbReference>
<dbReference type="Pfam" id="PF00158">
    <property type="entry name" value="Sigma54_activat"/>
    <property type="match status" value="1"/>
</dbReference>
<evidence type="ECO:0000256" key="2">
    <source>
        <dbReference type="ARBA" id="ARBA00022797"/>
    </source>
</evidence>
<dbReference type="AlphaFoldDB" id="A0A645DTC2"/>
<dbReference type="GO" id="GO:0003677">
    <property type="term" value="F:DNA binding"/>
    <property type="evidence" value="ECO:0007669"/>
    <property type="project" value="UniProtKB-KW"/>
</dbReference>
<dbReference type="PANTHER" id="PTHR32071">
    <property type="entry name" value="TRANSCRIPTIONAL REGULATORY PROTEIN"/>
    <property type="match status" value="1"/>
</dbReference>
<evidence type="ECO:0000256" key="3">
    <source>
        <dbReference type="ARBA" id="ARBA00022840"/>
    </source>
</evidence>
<dbReference type="InterPro" id="IPR030828">
    <property type="entry name" value="HTH_TyrR"/>
</dbReference>